<dbReference type="Pfam" id="PF00931">
    <property type="entry name" value="NB-ARC"/>
    <property type="match status" value="1"/>
</dbReference>
<evidence type="ECO:0000313" key="7">
    <source>
        <dbReference type="Proteomes" id="UP001567538"/>
    </source>
</evidence>
<dbReference type="GO" id="GO:0006952">
    <property type="term" value="P:defense response"/>
    <property type="evidence" value="ECO:0007669"/>
    <property type="project" value="UniProtKB-KW"/>
</dbReference>
<dbReference type="EMBL" id="JBEAFC010000012">
    <property type="protein sequence ID" value="KAL1534713.1"/>
    <property type="molecule type" value="Genomic_DNA"/>
</dbReference>
<evidence type="ECO:0000256" key="2">
    <source>
        <dbReference type="ARBA" id="ARBA00022741"/>
    </source>
</evidence>
<dbReference type="SUPFAM" id="SSF52540">
    <property type="entry name" value="P-loop containing nucleoside triphosphate hydrolases"/>
    <property type="match status" value="1"/>
</dbReference>
<proteinExistence type="inferred from homology"/>
<evidence type="ECO:0000256" key="3">
    <source>
        <dbReference type="ARBA" id="ARBA00022821"/>
    </source>
</evidence>
<sequence>MAYAAVISLKHTIQRLTNLPITKSAYEELILLESTLKKLDDNSNNSIDRSAINELDAQIREAACKLEVALESYHSDGVEARSQIPPVDLKGVVQEIHSFVKTAKQLKEDYNTVLDNPLPIEEEEDDAVPPKEDVDCKKSTTVELSDQLEKIIIEFLDLQSRLKIVSIFGMAGIGKTHLARKIYEDERITGEYDVLVWASIGPNFHIKKILADIAAHVIGNKPSNVYMEQDKNTLADLVHKSFSGQRYFIVLDDIWSTGAWDHLKSLFPIEQNGSRILLTTRLEEVAKYPTSSSNVYQLRFLNNEESWELLWKNVFDNGYYPNELEEDCGEL</sequence>
<keyword evidence="7" id="KW-1185">Reference proteome</keyword>
<dbReference type="PRINTS" id="PR00364">
    <property type="entry name" value="DISEASERSIST"/>
</dbReference>
<dbReference type="PANTHER" id="PTHR36766:SF44">
    <property type="entry name" value="NBS-CODING RESISTANCE GENE ANALOG"/>
    <property type="match status" value="1"/>
</dbReference>
<keyword evidence="4" id="KW-0067">ATP-binding</keyword>
<dbReference type="PANTHER" id="PTHR36766">
    <property type="entry name" value="PLANT BROAD-SPECTRUM MILDEW RESISTANCE PROTEIN RPW8"/>
    <property type="match status" value="1"/>
</dbReference>
<dbReference type="InterPro" id="IPR002182">
    <property type="entry name" value="NB-ARC"/>
</dbReference>
<dbReference type="Gene3D" id="1.20.5.4130">
    <property type="match status" value="1"/>
</dbReference>
<evidence type="ECO:0000313" key="6">
    <source>
        <dbReference type="EMBL" id="KAL1534713.1"/>
    </source>
</evidence>
<dbReference type="Proteomes" id="UP001567538">
    <property type="component" value="Unassembled WGS sequence"/>
</dbReference>
<protein>
    <submittedName>
        <fullName evidence="6">Late blight resistance protein R1A-10</fullName>
    </submittedName>
</protein>
<dbReference type="InterPro" id="IPR027417">
    <property type="entry name" value="P-loop_NTPase"/>
</dbReference>
<name>A0ABD1FUN9_SALDI</name>
<reference evidence="6 7" key="1">
    <citation type="submission" date="2024-06" db="EMBL/GenBank/DDBJ databases">
        <title>A chromosome level genome sequence of Diviner's sage (Salvia divinorum).</title>
        <authorList>
            <person name="Ford S.A."/>
            <person name="Ro D.-K."/>
            <person name="Ness R.W."/>
            <person name="Phillips M.A."/>
        </authorList>
    </citation>
    <scope>NUCLEOTIDE SEQUENCE [LARGE SCALE GENOMIC DNA]</scope>
    <source>
        <strain evidence="6">SAF-2024a</strain>
        <tissue evidence="6">Leaf</tissue>
    </source>
</reference>
<keyword evidence="2" id="KW-0547">Nucleotide-binding</keyword>
<dbReference type="AlphaFoldDB" id="A0ABD1FUN9"/>
<gene>
    <name evidence="6" type="ORF">AAHA92_30861</name>
</gene>
<dbReference type="Gene3D" id="3.40.50.300">
    <property type="entry name" value="P-loop containing nucleotide triphosphate hydrolases"/>
    <property type="match status" value="1"/>
</dbReference>
<dbReference type="FunFam" id="3.40.50.300:FF:001091">
    <property type="entry name" value="Probable disease resistance protein At1g61300"/>
    <property type="match status" value="1"/>
</dbReference>
<comment type="caution">
    <text evidence="6">The sequence shown here is derived from an EMBL/GenBank/DDBJ whole genome shotgun (WGS) entry which is preliminary data.</text>
</comment>
<evidence type="ECO:0000256" key="1">
    <source>
        <dbReference type="ARBA" id="ARBA00008894"/>
    </source>
</evidence>
<feature type="domain" description="NB-ARC" evidence="5">
    <location>
        <begin position="148"/>
        <end position="317"/>
    </location>
</feature>
<evidence type="ECO:0000256" key="4">
    <source>
        <dbReference type="ARBA" id="ARBA00022840"/>
    </source>
</evidence>
<dbReference type="GO" id="GO:0005524">
    <property type="term" value="F:ATP binding"/>
    <property type="evidence" value="ECO:0007669"/>
    <property type="project" value="UniProtKB-KW"/>
</dbReference>
<keyword evidence="3" id="KW-0611">Plant defense</keyword>
<evidence type="ECO:0000259" key="5">
    <source>
        <dbReference type="Pfam" id="PF00931"/>
    </source>
</evidence>
<accession>A0ABD1FUN9</accession>
<comment type="similarity">
    <text evidence="1">Belongs to the disease resistance NB-LRR family.</text>
</comment>
<organism evidence="6 7">
    <name type="scientific">Salvia divinorum</name>
    <name type="common">Maria pastora</name>
    <name type="synonym">Diviner's sage</name>
    <dbReference type="NCBI Taxonomy" id="28513"/>
    <lineage>
        <taxon>Eukaryota</taxon>
        <taxon>Viridiplantae</taxon>
        <taxon>Streptophyta</taxon>
        <taxon>Embryophyta</taxon>
        <taxon>Tracheophyta</taxon>
        <taxon>Spermatophyta</taxon>
        <taxon>Magnoliopsida</taxon>
        <taxon>eudicotyledons</taxon>
        <taxon>Gunneridae</taxon>
        <taxon>Pentapetalae</taxon>
        <taxon>asterids</taxon>
        <taxon>lamiids</taxon>
        <taxon>Lamiales</taxon>
        <taxon>Lamiaceae</taxon>
        <taxon>Nepetoideae</taxon>
        <taxon>Mentheae</taxon>
        <taxon>Salviinae</taxon>
        <taxon>Salvia</taxon>
        <taxon>Salvia subgen. Calosphace</taxon>
    </lineage>
</organism>